<feature type="domain" description="Reverse transcriptase" evidence="1">
    <location>
        <begin position="1"/>
        <end position="145"/>
    </location>
</feature>
<dbReference type="PROSITE" id="PS50878">
    <property type="entry name" value="RT_POL"/>
    <property type="match status" value="1"/>
</dbReference>
<organism evidence="2 3">
    <name type="scientific">Paragonimus westermani</name>
    <dbReference type="NCBI Taxonomy" id="34504"/>
    <lineage>
        <taxon>Eukaryota</taxon>
        <taxon>Metazoa</taxon>
        <taxon>Spiralia</taxon>
        <taxon>Lophotrochozoa</taxon>
        <taxon>Platyhelminthes</taxon>
        <taxon>Trematoda</taxon>
        <taxon>Digenea</taxon>
        <taxon>Plagiorchiida</taxon>
        <taxon>Troglotremata</taxon>
        <taxon>Troglotrematidae</taxon>
        <taxon>Paragonimus</taxon>
    </lineage>
</organism>
<protein>
    <recommendedName>
        <fullName evidence="1">Reverse transcriptase domain-containing protein</fullName>
    </recommendedName>
</protein>
<name>A0A5J4N2E3_9TREM</name>
<dbReference type="InterPro" id="IPR000477">
    <property type="entry name" value="RT_dom"/>
</dbReference>
<reference evidence="2 3" key="1">
    <citation type="journal article" date="2019" name="Gigascience">
        <title>Whole-genome sequence of the oriental lung fluke Paragonimus westermani.</title>
        <authorList>
            <person name="Oey H."/>
            <person name="Zakrzewski M."/>
            <person name="Narain K."/>
            <person name="Devi K.R."/>
            <person name="Agatsuma T."/>
            <person name="Nawaratna S."/>
            <person name="Gobert G.N."/>
            <person name="Jones M.K."/>
            <person name="Ragan M.A."/>
            <person name="McManus D.P."/>
            <person name="Krause L."/>
        </authorList>
    </citation>
    <scope>NUCLEOTIDE SEQUENCE [LARGE SCALE GENOMIC DNA]</scope>
    <source>
        <strain evidence="2 3">IND2009</strain>
    </source>
</reference>
<dbReference type="SUPFAM" id="SSF56672">
    <property type="entry name" value="DNA/RNA polymerases"/>
    <property type="match status" value="1"/>
</dbReference>
<sequence>MLKGMYNHTQSKVRVNGRDSTAFPVHTGVRQGAIASPVLFNFCIDWVMHKAVESCMTHGKNIGVSLGSHQVTDLDYADDIALLAETEADLQFFADQVVLFGAMLGLKINPDKSKVMAICSPVPHISISGVDLENVDSFRYLGSQVTVDGSCEHDILCRMSLAQVAFQQLYTCLFSREDVTIPTKIRVYVASV</sequence>
<gene>
    <name evidence="2" type="ORF">DEA37_0001131</name>
</gene>
<comment type="caution">
    <text evidence="2">The sequence shown here is derived from an EMBL/GenBank/DDBJ whole genome shotgun (WGS) entry which is preliminary data.</text>
</comment>
<dbReference type="Proteomes" id="UP000324629">
    <property type="component" value="Unassembled WGS sequence"/>
</dbReference>
<dbReference type="EMBL" id="QNGE01027046">
    <property type="protein sequence ID" value="KAA3669782.1"/>
    <property type="molecule type" value="Genomic_DNA"/>
</dbReference>
<evidence type="ECO:0000259" key="1">
    <source>
        <dbReference type="PROSITE" id="PS50878"/>
    </source>
</evidence>
<dbReference type="PANTHER" id="PTHR47027:SF20">
    <property type="entry name" value="REVERSE TRANSCRIPTASE-LIKE PROTEIN WITH RNA-DIRECTED DNA POLYMERASE DOMAIN"/>
    <property type="match status" value="1"/>
</dbReference>
<dbReference type="AlphaFoldDB" id="A0A5J4N2E3"/>
<keyword evidence="3" id="KW-1185">Reference proteome</keyword>
<dbReference type="PANTHER" id="PTHR47027">
    <property type="entry name" value="REVERSE TRANSCRIPTASE DOMAIN-CONTAINING PROTEIN"/>
    <property type="match status" value="1"/>
</dbReference>
<dbReference type="InterPro" id="IPR043502">
    <property type="entry name" value="DNA/RNA_pol_sf"/>
</dbReference>
<accession>A0A5J4N2E3</accession>
<proteinExistence type="predicted"/>
<evidence type="ECO:0000313" key="3">
    <source>
        <dbReference type="Proteomes" id="UP000324629"/>
    </source>
</evidence>
<dbReference type="Pfam" id="PF00078">
    <property type="entry name" value="RVT_1"/>
    <property type="match status" value="1"/>
</dbReference>
<evidence type="ECO:0000313" key="2">
    <source>
        <dbReference type="EMBL" id="KAA3669782.1"/>
    </source>
</evidence>
<feature type="non-terminal residue" evidence="2">
    <location>
        <position position="192"/>
    </location>
</feature>